<accession>A0A8X6NEE5</accession>
<proteinExistence type="predicted"/>
<name>A0A8X6NEE5_NEPPI</name>
<comment type="caution">
    <text evidence="2">The sequence shown here is derived from an EMBL/GenBank/DDBJ whole genome shotgun (WGS) entry which is preliminary data.</text>
</comment>
<dbReference type="InterPro" id="IPR036383">
    <property type="entry name" value="TSP1_rpt_sf"/>
</dbReference>
<evidence type="ECO:0000313" key="2">
    <source>
        <dbReference type="EMBL" id="GFT09858.1"/>
    </source>
</evidence>
<dbReference type="OrthoDB" id="5948003at2759"/>
<dbReference type="PROSITE" id="PS50092">
    <property type="entry name" value="TSP1"/>
    <property type="match status" value="1"/>
</dbReference>
<reference evidence="2" key="1">
    <citation type="submission" date="2020-08" db="EMBL/GenBank/DDBJ databases">
        <title>Multicomponent nature underlies the extraordinary mechanical properties of spider dragline silk.</title>
        <authorList>
            <person name="Kono N."/>
            <person name="Nakamura H."/>
            <person name="Mori M."/>
            <person name="Yoshida Y."/>
            <person name="Ohtoshi R."/>
            <person name="Malay A.D."/>
            <person name="Moran D.A.P."/>
            <person name="Tomita M."/>
            <person name="Numata K."/>
            <person name="Arakawa K."/>
        </authorList>
    </citation>
    <scope>NUCLEOTIDE SEQUENCE</scope>
</reference>
<protein>
    <submittedName>
        <fullName evidence="2">ADAMTS-like protein 1</fullName>
    </submittedName>
</protein>
<dbReference type="InterPro" id="IPR000884">
    <property type="entry name" value="TSP1_rpt"/>
</dbReference>
<evidence type="ECO:0000313" key="3">
    <source>
        <dbReference type="Proteomes" id="UP000887013"/>
    </source>
</evidence>
<sequence length="51" mass="5427">CTATCGNKGFRSRRVQCVWHGTEEPAPPSACKGSRSPSTMQCGRAPCEDGK</sequence>
<dbReference type="Pfam" id="PF19030">
    <property type="entry name" value="TSP1_ADAMTS"/>
    <property type="match status" value="1"/>
</dbReference>
<feature type="region of interest" description="Disordered" evidence="1">
    <location>
        <begin position="22"/>
        <end position="51"/>
    </location>
</feature>
<dbReference type="AlphaFoldDB" id="A0A8X6NEE5"/>
<gene>
    <name evidence="2" type="primary">NCL1_50368</name>
    <name evidence="2" type="ORF">NPIL_493061</name>
</gene>
<keyword evidence="3" id="KW-1185">Reference proteome</keyword>
<dbReference type="EMBL" id="BMAW01057270">
    <property type="protein sequence ID" value="GFT09858.1"/>
    <property type="molecule type" value="Genomic_DNA"/>
</dbReference>
<organism evidence="2 3">
    <name type="scientific">Nephila pilipes</name>
    <name type="common">Giant wood spider</name>
    <name type="synonym">Nephila maculata</name>
    <dbReference type="NCBI Taxonomy" id="299642"/>
    <lineage>
        <taxon>Eukaryota</taxon>
        <taxon>Metazoa</taxon>
        <taxon>Ecdysozoa</taxon>
        <taxon>Arthropoda</taxon>
        <taxon>Chelicerata</taxon>
        <taxon>Arachnida</taxon>
        <taxon>Araneae</taxon>
        <taxon>Araneomorphae</taxon>
        <taxon>Entelegynae</taxon>
        <taxon>Araneoidea</taxon>
        <taxon>Nephilidae</taxon>
        <taxon>Nephila</taxon>
    </lineage>
</organism>
<evidence type="ECO:0000256" key="1">
    <source>
        <dbReference type="SAM" id="MobiDB-lite"/>
    </source>
</evidence>
<feature type="non-terminal residue" evidence="2">
    <location>
        <position position="1"/>
    </location>
</feature>
<dbReference type="Proteomes" id="UP000887013">
    <property type="component" value="Unassembled WGS sequence"/>
</dbReference>
<dbReference type="SUPFAM" id="SSF82895">
    <property type="entry name" value="TSP-1 type 1 repeat"/>
    <property type="match status" value="1"/>
</dbReference>